<evidence type="ECO:0000313" key="1">
    <source>
        <dbReference type="EMBL" id="CAE4583653.1"/>
    </source>
</evidence>
<gene>
    <name evidence="1" type="ORF">DBRI00130_LOCUS2827</name>
</gene>
<protein>
    <submittedName>
        <fullName evidence="1">Uncharacterized protein</fullName>
    </submittedName>
</protein>
<accession>A0A7S4VH39</accession>
<reference evidence="1" key="1">
    <citation type="submission" date="2021-01" db="EMBL/GenBank/DDBJ databases">
        <authorList>
            <person name="Corre E."/>
            <person name="Pelletier E."/>
            <person name="Niang G."/>
            <person name="Scheremetjew M."/>
            <person name="Finn R."/>
            <person name="Kale V."/>
            <person name="Holt S."/>
            <person name="Cochrane G."/>
            <person name="Meng A."/>
            <person name="Brown T."/>
            <person name="Cohen L."/>
        </authorList>
    </citation>
    <scope>NUCLEOTIDE SEQUENCE</scope>
    <source>
        <strain evidence="1">GSO104</strain>
    </source>
</reference>
<dbReference type="EMBL" id="HBNS01003485">
    <property type="protein sequence ID" value="CAE4583653.1"/>
    <property type="molecule type" value="Transcribed_RNA"/>
</dbReference>
<name>A0A7S4VH39_9STRA</name>
<organism evidence="1">
    <name type="scientific">Ditylum brightwellii</name>
    <dbReference type="NCBI Taxonomy" id="49249"/>
    <lineage>
        <taxon>Eukaryota</taxon>
        <taxon>Sar</taxon>
        <taxon>Stramenopiles</taxon>
        <taxon>Ochrophyta</taxon>
        <taxon>Bacillariophyta</taxon>
        <taxon>Mediophyceae</taxon>
        <taxon>Lithodesmiophycidae</taxon>
        <taxon>Lithodesmiales</taxon>
        <taxon>Lithodesmiaceae</taxon>
        <taxon>Ditylum</taxon>
    </lineage>
</organism>
<proteinExistence type="predicted"/>
<dbReference type="AlphaFoldDB" id="A0A7S4VH39"/>
<sequence>MFGIMTPRRSIDAMGVSYLANAFLSREKEVNGEEDNLAKVVMLSSAGVTRPRWSDEKKEMFAGCADIPIVRLNPFGILDVKADSEEKLRQSSEYLNCFFFLHSS</sequence>